<reference evidence="3 4" key="1">
    <citation type="submission" date="2018-11" db="EMBL/GenBank/DDBJ databases">
        <title>Lysobacter cryohumiis sp. nov., isolated from soil in the Tianshan Mountains, Xinjiang, China.</title>
        <authorList>
            <person name="Luo Y."/>
            <person name="Sheng H."/>
        </authorList>
    </citation>
    <scope>NUCLEOTIDE SEQUENCE [LARGE SCALE GENOMIC DNA]</scope>
    <source>
        <strain evidence="3 4">ZS60</strain>
    </source>
</reference>
<feature type="region of interest" description="Disordered" evidence="1">
    <location>
        <begin position="1"/>
        <end position="39"/>
    </location>
</feature>
<dbReference type="Proteomes" id="UP000267049">
    <property type="component" value="Unassembled WGS sequence"/>
</dbReference>
<evidence type="ECO:0000256" key="2">
    <source>
        <dbReference type="SAM" id="Phobius"/>
    </source>
</evidence>
<dbReference type="EMBL" id="RIBS01000010">
    <property type="protein sequence ID" value="RNF82062.1"/>
    <property type="molecule type" value="Genomic_DNA"/>
</dbReference>
<evidence type="ECO:0000313" key="4">
    <source>
        <dbReference type="Proteomes" id="UP000267049"/>
    </source>
</evidence>
<organism evidence="3 4">
    <name type="scientific">Montanilutibacter psychrotolerans</name>
    <dbReference type="NCBI Taxonomy" id="1327343"/>
    <lineage>
        <taxon>Bacteria</taxon>
        <taxon>Pseudomonadati</taxon>
        <taxon>Pseudomonadota</taxon>
        <taxon>Gammaproteobacteria</taxon>
        <taxon>Lysobacterales</taxon>
        <taxon>Lysobacteraceae</taxon>
        <taxon>Montanilutibacter</taxon>
    </lineage>
</organism>
<name>A0A3M8STH9_9GAMM</name>
<comment type="caution">
    <text evidence="3">The sequence shown here is derived from an EMBL/GenBank/DDBJ whole genome shotgun (WGS) entry which is preliminary data.</text>
</comment>
<keyword evidence="2" id="KW-0812">Transmembrane</keyword>
<evidence type="ECO:0000256" key="1">
    <source>
        <dbReference type="SAM" id="MobiDB-lite"/>
    </source>
</evidence>
<keyword evidence="2" id="KW-1133">Transmembrane helix</keyword>
<protein>
    <submittedName>
        <fullName evidence="3">Uncharacterized protein</fullName>
    </submittedName>
</protein>
<accession>A0A3M8STH9</accession>
<dbReference type="AlphaFoldDB" id="A0A3M8STH9"/>
<proteinExistence type="predicted"/>
<sequence length="330" mass="35678">MARRRARNTVRREPVSTDDATMSDKDTVTDQGKGDGGAQKRLDNTTKIVSIVSVSVGLMLSVAGYFGNLKLQALQKSIAELNVAKGNIDVAKGQLDISKGAMEVSEKQYVLAARLAISFSTPLAKSFALDVSQCGADQACLGQRISYPTTQMGNEFTIAVPRWRERKGLMTGDTCSREGLHARQVVLLGIRNIGYADAQNVTIRFIRKSSPHPSPLQPWFEPSANGEAIAYYDLPPTSRGWTSDTVSIDVVRGASSPEKDRVEEQLVMASVASARELYGTVLVPIEISWTDALTGKTGSMPVMQGQQPRLRKYLGNHLGGSEIGNLGDSC</sequence>
<gene>
    <name evidence="3" type="ORF">EER27_15550</name>
</gene>
<keyword evidence="4" id="KW-1185">Reference proteome</keyword>
<evidence type="ECO:0000313" key="3">
    <source>
        <dbReference type="EMBL" id="RNF82062.1"/>
    </source>
</evidence>
<feature type="transmembrane region" description="Helical" evidence="2">
    <location>
        <begin position="48"/>
        <end position="67"/>
    </location>
</feature>
<keyword evidence="2" id="KW-0472">Membrane</keyword>